<gene>
    <name evidence="1" type="ORF">GALL_525130</name>
</gene>
<comment type="caution">
    <text evidence="1">The sequence shown here is derived from an EMBL/GenBank/DDBJ whole genome shotgun (WGS) entry which is preliminary data.</text>
</comment>
<accession>A0A1J5PEH9</accession>
<evidence type="ECO:0000313" key="1">
    <source>
        <dbReference type="EMBL" id="OIQ65924.1"/>
    </source>
</evidence>
<dbReference type="AlphaFoldDB" id="A0A1J5PEH9"/>
<sequence length="209" mass="22061">MDAHLQAPGLHRRHQARVEGVGIQVSFGPQRLGGGLQVGEVVHGLLDEVVDLLRGQAGGFGIEALAVAEPRRQALQALLGMLVGPVELEDSTGQRRAVLHQLPYLQCLESQGVEKWIAKGLQQVFREALVTVWSQGFEIQAELLGQPDEQGRRQGPLVALDEVQVARADAQGLGQLHLGEPLLAAEQADLGAQAGGGLGGRGGRHGGSL</sequence>
<proteinExistence type="predicted"/>
<dbReference type="EMBL" id="MLJW01006958">
    <property type="protein sequence ID" value="OIQ65924.1"/>
    <property type="molecule type" value="Genomic_DNA"/>
</dbReference>
<protein>
    <submittedName>
        <fullName evidence="1">Uncharacterized protein</fullName>
    </submittedName>
</protein>
<name>A0A1J5PEH9_9ZZZZ</name>
<organism evidence="1">
    <name type="scientific">mine drainage metagenome</name>
    <dbReference type="NCBI Taxonomy" id="410659"/>
    <lineage>
        <taxon>unclassified sequences</taxon>
        <taxon>metagenomes</taxon>
        <taxon>ecological metagenomes</taxon>
    </lineage>
</organism>
<reference evidence="1" key="1">
    <citation type="submission" date="2016-10" db="EMBL/GenBank/DDBJ databases">
        <title>Sequence of Gallionella enrichment culture.</title>
        <authorList>
            <person name="Poehlein A."/>
            <person name="Muehling M."/>
            <person name="Daniel R."/>
        </authorList>
    </citation>
    <scope>NUCLEOTIDE SEQUENCE</scope>
</reference>